<dbReference type="SMART" id="SM00267">
    <property type="entry name" value="GGDEF"/>
    <property type="match status" value="1"/>
</dbReference>
<accession>A0A5B2VSL5</accession>
<feature type="domain" description="GGDEF" evidence="3">
    <location>
        <begin position="180"/>
        <end position="314"/>
    </location>
</feature>
<evidence type="ECO:0000313" key="5">
    <source>
        <dbReference type="Proteomes" id="UP000323142"/>
    </source>
</evidence>
<comment type="caution">
    <text evidence="4">The sequence shown here is derived from an EMBL/GenBank/DDBJ whole genome shotgun (WGS) entry which is preliminary data.</text>
</comment>
<gene>
    <name evidence="4" type="ORF">F0L46_04325</name>
</gene>
<dbReference type="RefSeq" id="WP_149815808.1">
    <property type="nucleotide sequence ID" value="NZ_VUOA01000008.1"/>
</dbReference>
<dbReference type="Proteomes" id="UP000323142">
    <property type="component" value="Unassembled WGS sequence"/>
</dbReference>
<organism evidence="4 5">
    <name type="scientific">Salinarimonas soli</name>
    <dbReference type="NCBI Taxonomy" id="1638099"/>
    <lineage>
        <taxon>Bacteria</taxon>
        <taxon>Pseudomonadati</taxon>
        <taxon>Pseudomonadota</taxon>
        <taxon>Alphaproteobacteria</taxon>
        <taxon>Hyphomicrobiales</taxon>
        <taxon>Salinarimonadaceae</taxon>
        <taxon>Salinarimonas</taxon>
    </lineage>
</organism>
<dbReference type="CDD" id="cd01948">
    <property type="entry name" value="EAL"/>
    <property type="match status" value="1"/>
</dbReference>
<dbReference type="NCBIfam" id="TIGR00254">
    <property type="entry name" value="GGDEF"/>
    <property type="match status" value="1"/>
</dbReference>
<proteinExistence type="predicted"/>
<keyword evidence="5" id="KW-1185">Reference proteome</keyword>
<dbReference type="InterPro" id="IPR029787">
    <property type="entry name" value="Nucleotide_cyclase"/>
</dbReference>
<reference evidence="4 5" key="2">
    <citation type="submission" date="2019-09" db="EMBL/GenBank/DDBJ databases">
        <authorList>
            <person name="Jin C."/>
        </authorList>
    </citation>
    <scope>NUCLEOTIDE SEQUENCE [LARGE SCALE GENOMIC DNA]</scope>
    <source>
        <strain evidence="4 5">BN140002</strain>
    </source>
</reference>
<evidence type="ECO:0000256" key="1">
    <source>
        <dbReference type="SAM" id="MobiDB-lite"/>
    </source>
</evidence>
<name>A0A5B2VSL5_9HYPH</name>
<dbReference type="InterPro" id="IPR001633">
    <property type="entry name" value="EAL_dom"/>
</dbReference>
<dbReference type="SMART" id="SM00052">
    <property type="entry name" value="EAL"/>
    <property type="match status" value="1"/>
</dbReference>
<dbReference type="PANTHER" id="PTHR33121:SF79">
    <property type="entry name" value="CYCLIC DI-GMP PHOSPHODIESTERASE PDED-RELATED"/>
    <property type="match status" value="1"/>
</dbReference>
<dbReference type="InterPro" id="IPR043128">
    <property type="entry name" value="Rev_trsase/Diguanyl_cyclase"/>
</dbReference>
<feature type="region of interest" description="Disordered" evidence="1">
    <location>
        <begin position="1"/>
        <end position="22"/>
    </location>
</feature>
<dbReference type="InterPro" id="IPR000160">
    <property type="entry name" value="GGDEF_dom"/>
</dbReference>
<dbReference type="Pfam" id="PF00990">
    <property type="entry name" value="GGDEF"/>
    <property type="match status" value="1"/>
</dbReference>
<reference evidence="4 5" key="1">
    <citation type="submission" date="2019-09" db="EMBL/GenBank/DDBJ databases">
        <title>Salinarimonas rosea gen. nov., sp. nov., a new member of the a-2 subgroup of the Proteobacteria.</title>
        <authorList>
            <person name="Liu J."/>
        </authorList>
    </citation>
    <scope>NUCLEOTIDE SEQUENCE [LARGE SCALE GENOMIC DNA]</scope>
    <source>
        <strain evidence="4 5">BN140002</strain>
    </source>
</reference>
<dbReference type="Gene3D" id="3.30.70.270">
    <property type="match status" value="1"/>
</dbReference>
<protein>
    <submittedName>
        <fullName evidence="4">Bifunctional diguanylate cyclase/phosphodiesterase</fullName>
    </submittedName>
</protein>
<dbReference type="PROSITE" id="PS50883">
    <property type="entry name" value="EAL"/>
    <property type="match status" value="1"/>
</dbReference>
<dbReference type="SUPFAM" id="SSF55073">
    <property type="entry name" value="Nucleotide cyclase"/>
    <property type="match status" value="1"/>
</dbReference>
<evidence type="ECO:0000313" key="4">
    <source>
        <dbReference type="EMBL" id="KAA2241227.1"/>
    </source>
</evidence>
<dbReference type="Gene3D" id="3.20.20.450">
    <property type="entry name" value="EAL domain"/>
    <property type="match status" value="1"/>
</dbReference>
<dbReference type="CDD" id="cd01949">
    <property type="entry name" value="GGDEF"/>
    <property type="match status" value="1"/>
</dbReference>
<dbReference type="InterPro" id="IPR050706">
    <property type="entry name" value="Cyclic-di-GMP_PDE-like"/>
</dbReference>
<dbReference type="GO" id="GO:0071111">
    <property type="term" value="F:cyclic-guanylate-specific phosphodiesterase activity"/>
    <property type="evidence" value="ECO:0007669"/>
    <property type="project" value="InterPro"/>
</dbReference>
<feature type="domain" description="EAL" evidence="2">
    <location>
        <begin position="325"/>
        <end position="574"/>
    </location>
</feature>
<dbReference type="AlphaFoldDB" id="A0A5B2VSL5"/>
<evidence type="ECO:0000259" key="2">
    <source>
        <dbReference type="PROSITE" id="PS50883"/>
    </source>
</evidence>
<dbReference type="OrthoDB" id="23692at2"/>
<sequence length="574" mass="61428">MSLRGATSARKSPLGGFGSDGDRGPLDPRAILTSIGEVVYDWDLASDVISWGLNAADVLGMSDLATLSSGRAFALAVEPGSGPTRYDAIFGPKGSDGGSGVSFRARYGIRLPNGRLMMVEDTGRWYADAEGRPAFAHGVVRIDRNAADEPPAGLNDTLRERSGFITAIAPEVAEATRQRRSVTVFVAAVDDLGRINDEIGYECADAVIAEVLRRLGSVMRRRDKLSRYAGNRFAMALLACTGEQAEIAARRMAGAVESAPVMTPRGPMGVRLRIGAAAAPEHAVDAPRLLRRAEEALGALKKVPGGPSYRLYDATLAAEVRTATRGTPALDVLDALNDRRVVFARQPIVDAATRQPAFHEALVRIRNADGTLVGAGDIMGVVERSGIVPLVDTRMVELTTDWLAAHPDERLSINVSPLTLEGPDWLNALAAHLGAKPGVASRLIVEITETAAVRNVEATRGRLDALKALGVALAIDDFGSGHTSFKHLRNFPVDILKIDGAFIQNLSRSTDDRFFVRTLVDLAHHLGIATVAEWVEDEETALMLADWGIDYLQGDHCGRPAVDADGNEPRMKVA</sequence>
<dbReference type="SUPFAM" id="SSF141868">
    <property type="entry name" value="EAL domain-like"/>
    <property type="match status" value="1"/>
</dbReference>
<dbReference type="EMBL" id="VUOA01000008">
    <property type="protein sequence ID" value="KAA2241227.1"/>
    <property type="molecule type" value="Genomic_DNA"/>
</dbReference>
<dbReference type="PROSITE" id="PS50887">
    <property type="entry name" value="GGDEF"/>
    <property type="match status" value="1"/>
</dbReference>
<dbReference type="InterPro" id="IPR035919">
    <property type="entry name" value="EAL_sf"/>
</dbReference>
<dbReference type="PANTHER" id="PTHR33121">
    <property type="entry name" value="CYCLIC DI-GMP PHOSPHODIESTERASE PDEF"/>
    <property type="match status" value="1"/>
</dbReference>
<dbReference type="Pfam" id="PF00563">
    <property type="entry name" value="EAL"/>
    <property type="match status" value="1"/>
</dbReference>
<evidence type="ECO:0000259" key="3">
    <source>
        <dbReference type="PROSITE" id="PS50887"/>
    </source>
</evidence>